<dbReference type="EMBL" id="AVOT02002296">
    <property type="protein sequence ID" value="MBW0469870.1"/>
    <property type="molecule type" value="Genomic_DNA"/>
</dbReference>
<dbReference type="CDD" id="cd09272">
    <property type="entry name" value="RNase_HI_RT_Ty1"/>
    <property type="match status" value="1"/>
</dbReference>
<gene>
    <name evidence="1" type="ORF">O181_009585</name>
</gene>
<proteinExistence type="predicted"/>
<protein>
    <recommendedName>
        <fullName evidence="3">Reverse transcriptase Ty1/copia-type domain-containing protein</fullName>
    </recommendedName>
</protein>
<accession>A0A9Q3GK23</accession>
<sequence length="143" mass="16545">MTAHWSLVKHLLRYLNETRCLALHFTKNKNPESELMGWADADYTTSLVTKKSHSWYVSMFLGNPISWTTKKQPVVVQSTTEAEFILMNKCSKEMQWLSHLLTTLDIKLTVPMLKNDNMGAITISKETQLNPNSKHIAVRYQYL</sequence>
<organism evidence="1 2">
    <name type="scientific">Austropuccinia psidii MF-1</name>
    <dbReference type="NCBI Taxonomy" id="1389203"/>
    <lineage>
        <taxon>Eukaryota</taxon>
        <taxon>Fungi</taxon>
        <taxon>Dikarya</taxon>
        <taxon>Basidiomycota</taxon>
        <taxon>Pucciniomycotina</taxon>
        <taxon>Pucciniomycetes</taxon>
        <taxon>Pucciniales</taxon>
        <taxon>Sphaerophragmiaceae</taxon>
        <taxon>Austropuccinia</taxon>
    </lineage>
</organism>
<dbReference type="AlphaFoldDB" id="A0A9Q3GK23"/>
<reference evidence="1" key="1">
    <citation type="submission" date="2021-03" db="EMBL/GenBank/DDBJ databases">
        <title>Draft genome sequence of rust myrtle Austropuccinia psidii MF-1, a brazilian biotype.</title>
        <authorList>
            <person name="Quecine M.C."/>
            <person name="Pachon D.M.R."/>
            <person name="Bonatelli M.L."/>
            <person name="Correr F.H."/>
            <person name="Franceschini L.M."/>
            <person name="Leite T.F."/>
            <person name="Margarido G.R.A."/>
            <person name="Almeida C.A."/>
            <person name="Ferrarezi J.A."/>
            <person name="Labate C.A."/>
        </authorList>
    </citation>
    <scope>NUCLEOTIDE SEQUENCE</scope>
    <source>
        <strain evidence="1">MF-1</strain>
    </source>
</reference>
<dbReference type="OrthoDB" id="3344688at2759"/>
<name>A0A9Q3GK23_9BASI</name>
<dbReference type="PANTHER" id="PTHR11439">
    <property type="entry name" value="GAG-POL-RELATED RETROTRANSPOSON"/>
    <property type="match status" value="1"/>
</dbReference>
<dbReference type="Proteomes" id="UP000765509">
    <property type="component" value="Unassembled WGS sequence"/>
</dbReference>
<dbReference type="PANTHER" id="PTHR11439:SF483">
    <property type="entry name" value="PEPTIDE SYNTHASE GLIP-LIKE, PUTATIVE (AFU_ORTHOLOGUE AFUA_3G12920)-RELATED"/>
    <property type="match status" value="1"/>
</dbReference>
<evidence type="ECO:0000313" key="2">
    <source>
        <dbReference type="Proteomes" id="UP000765509"/>
    </source>
</evidence>
<evidence type="ECO:0008006" key="3">
    <source>
        <dbReference type="Google" id="ProtNLM"/>
    </source>
</evidence>
<keyword evidence="2" id="KW-1185">Reference proteome</keyword>
<evidence type="ECO:0000313" key="1">
    <source>
        <dbReference type="EMBL" id="MBW0469870.1"/>
    </source>
</evidence>
<comment type="caution">
    <text evidence="1">The sequence shown here is derived from an EMBL/GenBank/DDBJ whole genome shotgun (WGS) entry which is preliminary data.</text>
</comment>